<protein>
    <recommendedName>
        <fullName evidence="3">Josephin-like protein</fullName>
    </recommendedName>
</protein>
<proteinExistence type="predicted"/>
<evidence type="ECO:0008006" key="3">
    <source>
        <dbReference type="Google" id="ProtNLM"/>
    </source>
</evidence>
<sequence>MLRKSKRVGFSLDVNEKPTMFLKHKVLGKRKRVIKSWSFSRFPKDPLLSLVRSLPRLRAKVASSISVVSMERRSSRKVSSSTLVRSRSLSDLNDSSYHAKAIKDCIEFLHSSSSRERPN</sequence>
<reference evidence="1 2" key="1">
    <citation type="submission" date="2024-08" db="EMBL/GenBank/DDBJ databases">
        <title>Insights into the chromosomal genome structure of Flemingia macrophylla.</title>
        <authorList>
            <person name="Ding Y."/>
            <person name="Zhao Y."/>
            <person name="Bi W."/>
            <person name="Wu M."/>
            <person name="Zhao G."/>
            <person name="Gong Y."/>
            <person name="Li W."/>
            <person name="Zhang P."/>
        </authorList>
    </citation>
    <scope>NUCLEOTIDE SEQUENCE [LARGE SCALE GENOMIC DNA]</scope>
    <source>
        <strain evidence="1">DYQJB</strain>
        <tissue evidence="1">Leaf</tissue>
    </source>
</reference>
<name>A0ABD1MDU2_9FABA</name>
<dbReference type="AlphaFoldDB" id="A0ABD1MDU2"/>
<comment type="caution">
    <text evidence="1">The sequence shown here is derived from an EMBL/GenBank/DDBJ whole genome shotgun (WGS) entry which is preliminary data.</text>
</comment>
<evidence type="ECO:0000313" key="1">
    <source>
        <dbReference type="EMBL" id="KAL2333919.1"/>
    </source>
</evidence>
<dbReference type="PANTHER" id="PTHR34355">
    <property type="entry name" value="JOSEPHIN-LIKE PROTEIN"/>
    <property type="match status" value="1"/>
</dbReference>
<organism evidence="1 2">
    <name type="scientific">Flemingia macrophylla</name>
    <dbReference type="NCBI Taxonomy" id="520843"/>
    <lineage>
        <taxon>Eukaryota</taxon>
        <taxon>Viridiplantae</taxon>
        <taxon>Streptophyta</taxon>
        <taxon>Embryophyta</taxon>
        <taxon>Tracheophyta</taxon>
        <taxon>Spermatophyta</taxon>
        <taxon>Magnoliopsida</taxon>
        <taxon>eudicotyledons</taxon>
        <taxon>Gunneridae</taxon>
        <taxon>Pentapetalae</taxon>
        <taxon>rosids</taxon>
        <taxon>fabids</taxon>
        <taxon>Fabales</taxon>
        <taxon>Fabaceae</taxon>
        <taxon>Papilionoideae</taxon>
        <taxon>50 kb inversion clade</taxon>
        <taxon>NPAAA clade</taxon>
        <taxon>indigoferoid/millettioid clade</taxon>
        <taxon>Phaseoleae</taxon>
        <taxon>Flemingia</taxon>
    </lineage>
</organism>
<dbReference type="EMBL" id="JBGMDY010000005">
    <property type="protein sequence ID" value="KAL2333919.1"/>
    <property type="molecule type" value="Genomic_DNA"/>
</dbReference>
<accession>A0ABD1MDU2</accession>
<evidence type="ECO:0000313" key="2">
    <source>
        <dbReference type="Proteomes" id="UP001603857"/>
    </source>
</evidence>
<keyword evidence="2" id="KW-1185">Reference proteome</keyword>
<gene>
    <name evidence="1" type="ORF">Fmac_015132</name>
</gene>
<dbReference type="Proteomes" id="UP001603857">
    <property type="component" value="Unassembled WGS sequence"/>
</dbReference>
<dbReference type="PANTHER" id="PTHR34355:SF8">
    <property type="entry name" value="JOSEPHIN-LIKE PROTEIN"/>
    <property type="match status" value="1"/>
</dbReference>